<dbReference type="InterPro" id="IPR042108">
    <property type="entry name" value="GTPase_HflX_N_sf"/>
</dbReference>
<comment type="subcellular location">
    <subcellularLocation>
        <location evidence="5">Cytoplasm</location>
    </subcellularLocation>
    <text evidence="5">May associate with membranes.</text>
</comment>
<evidence type="ECO:0000256" key="6">
    <source>
        <dbReference type="PIRSR" id="PIRSR006809-1"/>
    </source>
</evidence>
<dbReference type="PANTHER" id="PTHR10229">
    <property type="entry name" value="GTP-BINDING PROTEIN HFLX"/>
    <property type="match status" value="1"/>
</dbReference>
<dbReference type="GeneID" id="14652775"/>
<feature type="binding site" evidence="6">
    <location>
        <begin position="324"/>
        <end position="327"/>
    </location>
    <ligand>
        <name>GTP</name>
        <dbReference type="ChEBI" id="CHEBI:37565"/>
    </ligand>
</feature>
<keyword evidence="4 5" id="KW-0342">GTP-binding</keyword>
<dbReference type="GO" id="GO:0043022">
    <property type="term" value="F:ribosome binding"/>
    <property type="evidence" value="ECO:0007669"/>
    <property type="project" value="TreeGrafter"/>
</dbReference>
<feature type="coiled-coil region" evidence="8">
    <location>
        <begin position="107"/>
        <end position="187"/>
    </location>
</feature>
<organism evidence="10 11">
    <name type="scientific">Natronomonas moolapensis (strain DSM 18674 / CECT 7526 / JCM 14361 / 8.8.11)</name>
    <dbReference type="NCBI Taxonomy" id="268739"/>
    <lineage>
        <taxon>Archaea</taxon>
        <taxon>Methanobacteriati</taxon>
        <taxon>Methanobacteriota</taxon>
        <taxon>Stenosarchaea group</taxon>
        <taxon>Halobacteria</taxon>
        <taxon>Halobacteriales</taxon>
        <taxon>Natronomonadaceae</taxon>
        <taxon>Natronomonas</taxon>
    </lineage>
</organism>
<dbReference type="GO" id="GO:0003924">
    <property type="term" value="F:GTPase activity"/>
    <property type="evidence" value="ECO:0007669"/>
    <property type="project" value="UniProtKB-UniRule"/>
</dbReference>
<feature type="binding site" evidence="7">
    <location>
        <position position="239"/>
    </location>
    <ligand>
        <name>Mg(2+)</name>
        <dbReference type="ChEBI" id="CHEBI:18420"/>
    </ligand>
</feature>
<dbReference type="RefSeq" id="WP_015409777.1">
    <property type="nucleotide sequence ID" value="NC_020388.1"/>
</dbReference>
<dbReference type="Proteomes" id="UP000011867">
    <property type="component" value="Chromosome"/>
</dbReference>
<dbReference type="Pfam" id="PF16360">
    <property type="entry name" value="GTP-bdg_M"/>
    <property type="match status" value="1"/>
</dbReference>
<sequence>MTGTNGRAVVAKRVDDGHPDTEEIRDLARAAGYTVVGEVTQARTEDPALCLGEGKVAELAALVAETDATTVVFDNRLGPYQTYNLGNELPEGIEVIDRFKLILDIFGQRARTKKAQLQVELAELRYELPRAEAKASLAKRDERPGFMGLGEYDESRERDIKAQISRIDDELDRIERTEAHRREQRRESGFDLVALAGYTNAGKSTLLRRLASDLDIDENEGLHPDLDATAESENRLFTTLGTTTRRAEFDRRDVLVTDTVGFISDLPHWLVESFRSTLSEVYRADLVLLVVDASDPIEEIREKLVTCHDTLYERNEAPIVTVLNKADLVDDGELAEKRDALSALAEDPVVVSAKAGANVDDLRARIDEELPAWRRERLVVPMTEETMSLVSWVHDHAHVESVDYADDVTVEFEARPAIIEKARSKAGELPTPALE</sequence>
<reference evidence="10 11" key="1">
    <citation type="journal article" date="2013" name="Genome Announc.">
        <title>Genome of the haloarchaeon Natronomonas moolapensis, a neutrophilic member of a previously haloalkaliphilic genus.</title>
        <authorList>
            <person name="Dyall-Smith M.L."/>
            <person name="Pfeiffer F."/>
            <person name="Oberwinkler T."/>
            <person name="Klee K."/>
            <person name="Rampp M."/>
            <person name="Palm P."/>
            <person name="Gross K."/>
            <person name="Schuster S.C."/>
            <person name="Oesterhelt D."/>
        </authorList>
    </citation>
    <scope>NUCLEOTIDE SEQUENCE [LARGE SCALE GENOMIC DNA]</scope>
    <source>
        <strain evidence="11">DSM 18674 / JCM 14361 / 8.8.11</strain>
    </source>
</reference>
<dbReference type="GO" id="GO:0005525">
    <property type="term" value="F:GTP binding"/>
    <property type="evidence" value="ECO:0007669"/>
    <property type="project" value="UniProtKB-UniRule"/>
</dbReference>
<feature type="binding site" evidence="6">
    <location>
        <begin position="197"/>
        <end position="204"/>
    </location>
    <ligand>
        <name>GTP</name>
        <dbReference type="ChEBI" id="CHEBI:37565"/>
    </ligand>
</feature>
<name>M1Y3C5_NATM8</name>
<gene>
    <name evidence="5 10" type="primary">hflX</name>
    <name evidence="10" type="ordered locus">Nmlp_2863</name>
</gene>
<feature type="binding site" evidence="6">
    <location>
        <begin position="352"/>
        <end position="354"/>
    </location>
    <ligand>
        <name>GTP</name>
        <dbReference type="ChEBI" id="CHEBI:37565"/>
    </ligand>
</feature>
<protein>
    <recommendedName>
        <fullName evidence="5">GTPase HflX</fullName>
    </recommendedName>
    <alternativeName>
        <fullName evidence="5">GTP-binding protein HflX</fullName>
    </alternativeName>
</protein>
<dbReference type="eggNOG" id="arCOG00353">
    <property type="taxonomic scope" value="Archaea"/>
</dbReference>
<dbReference type="Gene3D" id="3.40.50.300">
    <property type="entry name" value="P-loop containing nucleotide triphosphate hydrolases"/>
    <property type="match status" value="1"/>
</dbReference>
<dbReference type="Pfam" id="PF01926">
    <property type="entry name" value="MMR_HSR1"/>
    <property type="match status" value="1"/>
</dbReference>
<accession>M1Y3C5</accession>
<comment type="function">
    <text evidence="5">GTPase that associates with the 50S ribosomal subunit and may have a role during protein synthesis or ribosome biogenesis.</text>
</comment>
<dbReference type="HAMAP" id="MF_00900">
    <property type="entry name" value="GTPase_HflX"/>
    <property type="match status" value="1"/>
</dbReference>
<evidence type="ECO:0000256" key="5">
    <source>
        <dbReference type="HAMAP-Rule" id="MF_00900"/>
    </source>
</evidence>
<dbReference type="CDD" id="cd01878">
    <property type="entry name" value="HflX"/>
    <property type="match status" value="1"/>
</dbReference>
<feature type="domain" description="Hflx-type G" evidence="9">
    <location>
        <begin position="191"/>
        <end position="374"/>
    </location>
</feature>
<dbReference type="NCBIfam" id="TIGR03156">
    <property type="entry name" value="GTP_HflX"/>
    <property type="match status" value="1"/>
</dbReference>
<evidence type="ECO:0000313" key="11">
    <source>
        <dbReference type="Proteomes" id="UP000011867"/>
    </source>
</evidence>
<keyword evidence="3 7" id="KW-0460">Magnesium</keyword>
<dbReference type="Gene3D" id="6.10.250.2860">
    <property type="match status" value="1"/>
</dbReference>
<dbReference type="GO" id="GO:0005737">
    <property type="term" value="C:cytoplasm"/>
    <property type="evidence" value="ECO:0007669"/>
    <property type="project" value="UniProtKB-SubCell"/>
</dbReference>
<keyword evidence="5" id="KW-0963">Cytoplasm</keyword>
<dbReference type="STRING" id="268739.Nmlp_2863"/>
<dbReference type="OrthoDB" id="10150at2157"/>
<dbReference type="InterPro" id="IPR030394">
    <property type="entry name" value="G_HFLX_dom"/>
</dbReference>
<evidence type="ECO:0000313" key="10">
    <source>
        <dbReference type="EMBL" id="CCQ37013.1"/>
    </source>
</evidence>
<keyword evidence="8" id="KW-0175">Coiled coil</keyword>
<comment type="cofactor">
    <cofactor evidence="7">
        <name>Mg(2+)</name>
        <dbReference type="ChEBI" id="CHEBI:18420"/>
    </cofactor>
</comment>
<evidence type="ECO:0000259" key="9">
    <source>
        <dbReference type="PROSITE" id="PS51705"/>
    </source>
</evidence>
<evidence type="ECO:0000256" key="2">
    <source>
        <dbReference type="ARBA" id="ARBA00022741"/>
    </source>
</evidence>
<evidence type="ECO:0000256" key="8">
    <source>
        <dbReference type="SAM" id="Coils"/>
    </source>
</evidence>
<dbReference type="KEGG" id="nmo:Nmlp_2863"/>
<evidence type="ECO:0000256" key="4">
    <source>
        <dbReference type="ARBA" id="ARBA00023134"/>
    </source>
</evidence>
<keyword evidence="11" id="KW-1185">Reference proteome</keyword>
<feature type="binding site" evidence="6">
    <location>
        <begin position="258"/>
        <end position="261"/>
    </location>
    <ligand>
        <name>GTP</name>
        <dbReference type="ChEBI" id="CHEBI:37565"/>
    </ligand>
</feature>
<dbReference type="EMBL" id="HF582854">
    <property type="protein sequence ID" value="CCQ37013.1"/>
    <property type="molecule type" value="Genomic_DNA"/>
</dbReference>
<dbReference type="InterPro" id="IPR027417">
    <property type="entry name" value="P-loop_NTPase"/>
</dbReference>
<keyword evidence="2 5" id="KW-0547">Nucleotide-binding</keyword>
<dbReference type="PANTHER" id="PTHR10229:SF8">
    <property type="entry name" value="GTPASE HFLX"/>
    <property type="match status" value="1"/>
</dbReference>
<dbReference type="Pfam" id="PF19275">
    <property type="entry name" value="HflX_C"/>
    <property type="match status" value="1"/>
</dbReference>
<comment type="subunit">
    <text evidence="5">Monomer. Associates with the 50S ribosomal subunit.</text>
</comment>
<feature type="binding site" evidence="7">
    <location>
        <position position="204"/>
    </location>
    <ligand>
        <name>Mg(2+)</name>
        <dbReference type="ChEBI" id="CHEBI:18420"/>
    </ligand>
</feature>
<dbReference type="InterPro" id="IPR045498">
    <property type="entry name" value="HflX_C"/>
</dbReference>
<evidence type="ECO:0000256" key="7">
    <source>
        <dbReference type="PIRSR" id="PIRSR006809-2"/>
    </source>
</evidence>
<dbReference type="Pfam" id="PF13167">
    <property type="entry name" value="GTP-bdg_N"/>
    <property type="match status" value="1"/>
</dbReference>
<comment type="similarity">
    <text evidence="5">Belongs to the TRAFAC class OBG-HflX-like GTPase superfamily. HflX GTPase family.</text>
</comment>
<dbReference type="InterPro" id="IPR032305">
    <property type="entry name" value="GTP-bd_M"/>
</dbReference>
<dbReference type="SUPFAM" id="SSF52540">
    <property type="entry name" value="P-loop containing nucleoside triphosphate hydrolases"/>
    <property type="match status" value="1"/>
</dbReference>
<proteinExistence type="inferred from homology"/>
<dbReference type="HOGENOM" id="CLU_019597_2_0_2"/>
<dbReference type="AlphaFoldDB" id="M1Y3C5"/>
<dbReference type="InterPro" id="IPR006073">
    <property type="entry name" value="GTP-bd"/>
</dbReference>
<dbReference type="GO" id="GO:0046872">
    <property type="term" value="F:metal ion binding"/>
    <property type="evidence" value="ECO:0007669"/>
    <property type="project" value="UniProtKB-KW"/>
</dbReference>
<evidence type="ECO:0000256" key="1">
    <source>
        <dbReference type="ARBA" id="ARBA00022723"/>
    </source>
</evidence>
<keyword evidence="1 7" id="KW-0479">Metal-binding</keyword>
<dbReference type="Gene3D" id="3.40.50.11060">
    <property type="entry name" value="GTPase HflX, N-terminal domain"/>
    <property type="match status" value="1"/>
</dbReference>
<dbReference type="PIRSF" id="PIRSF006809">
    <property type="entry name" value="GTP-binding_hflX_prd"/>
    <property type="match status" value="1"/>
</dbReference>
<dbReference type="PROSITE" id="PS51705">
    <property type="entry name" value="G_HFLX"/>
    <property type="match status" value="1"/>
</dbReference>
<evidence type="ECO:0000256" key="3">
    <source>
        <dbReference type="ARBA" id="ARBA00022842"/>
    </source>
</evidence>
<dbReference type="PRINTS" id="PR00326">
    <property type="entry name" value="GTP1OBG"/>
</dbReference>
<dbReference type="InterPro" id="IPR025121">
    <property type="entry name" value="GTPase_HflX_N"/>
</dbReference>
<dbReference type="InterPro" id="IPR016496">
    <property type="entry name" value="GTPase_HflX"/>
</dbReference>